<dbReference type="EMBL" id="JAGTJQ010000015">
    <property type="protein sequence ID" value="KAH7012290.1"/>
    <property type="molecule type" value="Genomic_DNA"/>
</dbReference>
<evidence type="ECO:0000313" key="2">
    <source>
        <dbReference type="EMBL" id="KAH7012290.1"/>
    </source>
</evidence>
<dbReference type="AlphaFoldDB" id="A0A9P8XSR4"/>
<sequence length="153" mass="17566">MNSATVQIVEDEPLYRSHVLMNKFRDKECSDSKKVDRKIKEITEKIRGGSPLKQADDWIRKKWYDGQDPDRSHEETATTSPFSLFTRQKVEIPDKTTHVKLKSTFEQRESPNGQMKEPRRILIRGRAGSGKPPYARRSSINSSKKMTSLSGKG</sequence>
<evidence type="ECO:0000256" key="1">
    <source>
        <dbReference type="SAM" id="MobiDB-lite"/>
    </source>
</evidence>
<dbReference type="GeneID" id="70187161"/>
<feature type="compositionally biased region" description="Polar residues" evidence="1">
    <location>
        <begin position="138"/>
        <end position="153"/>
    </location>
</feature>
<feature type="region of interest" description="Disordered" evidence="1">
    <location>
        <begin position="95"/>
        <end position="153"/>
    </location>
</feature>
<dbReference type="RefSeq" id="XP_046004666.1">
    <property type="nucleotide sequence ID" value="XM_046157615.1"/>
</dbReference>
<proteinExistence type="predicted"/>
<reference evidence="2" key="1">
    <citation type="journal article" date="2021" name="Nat. Commun.">
        <title>Genetic determinants of endophytism in the Arabidopsis root mycobiome.</title>
        <authorList>
            <person name="Mesny F."/>
            <person name="Miyauchi S."/>
            <person name="Thiergart T."/>
            <person name="Pickel B."/>
            <person name="Atanasova L."/>
            <person name="Karlsson M."/>
            <person name="Huettel B."/>
            <person name="Barry K.W."/>
            <person name="Haridas S."/>
            <person name="Chen C."/>
            <person name="Bauer D."/>
            <person name="Andreopoulos W."/>
            <person name="Pangilinan J."/>
            <person name="LaButti K."/>
            <person name="Riley R."/>
            <person name="Lipzen A."/>
            <person name="Clum A."/>
            <person name="Drula E."/>
            <person name="Henrissat B."/>
            <person name="Kohler A."/>
            <person name="Grigoriev I.V."/>
            <person name="Martin F.M."/>
            <person name="Hacquard S."/>
        </authorList>
    </citation>
    <scope>NUCLEOTIDE SEQUENCE</scope>
    <source>
        <strain evidence="2">MPI-CAGE-CH-0230</strain>
    </source>
</reference>
<accession>A0A9P8XSR4</accession>
<gene>
    <name evidence="2" type="ORF">B0I36DRAFT_356360</name>
</gene>
<protein>
    <submittedName>
        <fullName evidence="2">Uncharacterized protein</fullName>
    </submittedName>
</protein>
<name>A0A9P8XSR4_9PEZI</name>
<organism evidence="2 3">
    <name type="scientific">Microdochium trichocladiopsis</name>
    <dbReference type="NCBI Taxonomy" id="1682393"/>
    <lineage>
        <taxon>Eukaryota</taxon>
        <taxon>Fungi</taxon>
        <taxon>Dikarya</taxon>
        <taxon>Ascomycota</taxon>
        <taxon>Pezizomycotina</taxon>
        <taxon>Sordariomycetes</taxon>
        <taxon>Xylariomycetidae</taxon>
        <taxon>Xylariales</taxon>
        <taxon>Microdochiaceae</taxon>
        <taxon>Microdochium</taxon>
    </lineage>
</organism>
<feature type="compositionally biased region" description="Basic and acidic residues" evidence="1">
    <location>
        <begin position="95"/>
        <end position="109"/>
    </location>
</feature>
<dbReference type="OrthoDB" id="427518at2759"/>
<keyword evidence="3" id="KW-1185">Reference proteome</keyword>
<evidence type="ECO:0000313" key="3">
    <source>
        <dbReference type="Proteomes" id="UP000756346"/>
    </source>
</evidence>
<dbReference type="Proteomes" id="UP000756346">
    <property type="component" value="Unassembled WGS sequence"/>
</dbReference>
<comment type="caution">
    <text evidence="2">The sequence shown here is derived from an EMBL/GenBank/DDBJ whole genome shotgun (WGS) entry which is preliminary data.</text>
</comment>